<keyword evidence="2" id="KW-1185">Reference proteome</keyword>
<name>A0A1G6C9Q1_9BACT</name>
<evidence type="ECO:0000313" key="2">
    <source>
        <dbReference type="Proteomes" id="UP000198771"/>
    </source>
</evidence>
<dbReference type="RefSeq" id="WP_092119273.1">
    <property type="nucleotide sequence ID" value="NZ_FMXO01000007.1"/>
</dbReference>
<dbReference type="AlphaFoldDB" id="A0A1G6C9Q1"/>
<organism evidence="1 2">
    <name type="scientific">Desulfonatronum thiosulfatophilum</name>
    <dbReference type="NCBI Taxonomy" id="617002"/>
    <lineage>
        <taxon>Bacteria</taxon>
        <taxon>Pseudomonadati</taxon>
        <taxon>Thermodesulfobacteriota</taxon>
        <taxon>Desulfovibrionia</taxon>
        <taxon>Desulfovibrionales</taxon>
        <taxon>Desulfonatronaceae</taxon>
        <taxon>Desulfonatronum</taxon>
    </lineage>
</organism>
<dbReference type="EMBL" id="FMXO01000007">
    <property type="protein sequence ID" value="SDB29598.1"/>
    <property type="molecule type" value="Genomic_DNA"/>
</dbReference>
<sequence>MIDKNSAIPSLLERLAKLPVGHCLEIRTYKRNRRILFRRDGEEDWSAFQDGFEKGVHEKVVTEKLRKLLQSLIRKEFPRSTKIRVYALGPCSLEGESKLSRKVL</sequence>
<protein>
    <submittedName>
        <fullName evidence="1">Uncharacterized protein</fullName>
    </submittedName>
</protein>
<gene>
    <name evidence="1" type="ORF">SAMN05660653_01426</name>
</gene>
<reference evidence="1 2" key="1">
    <citation type="submission" date="2016-10" db="EMBL/GenBank/DDBJ databases">
        <authorList>
            <person name="de Groot N.N."/>
        </authorList>
    </citation>
    <scope>NUCLEOTIDE SEQUENCE [LARGE SCALE GENOMIC DNA]</scope>
    <source>
        <strain evidence="1 2">ASO4-2</strain>
    </source>
</reference>
<dbReference type="OrthoDB" id="2083258at2"/>
<dbReference type="STRING" id="617002.SAMN05660653_01426"/>
<accession>A0A1G6C9Q1</accession>
<dbReference type="Proteomes" id="UP000198771">
    <property type="component" value="Unassembled WGS sequence"/>
</dbReference>
<proteinExistence type="predicted"/>
<evidence type="ECO:0000313" key="1">
    <source>
        <dbReference type="EMBL" id="SDB29598.1"/>
    </source>
</evidence>